<feature type="chain" id="PRO_5021824543" evidence="2">
    <location>
        <begin position="23"/>
        <end position="1055"/>
    </location>
</feature>
<evidence type="ECO:0000259" key="3">
    <source>
        <dbReference type="Pfam" id="PF01979"/>
    </source>
</evidence>
<dbReference type="InterPro" id="IPR011059">
    <property type="entry name" value="Metal-dep_hydrolase_composite"/>
</dbReference>
<gene>
    <name evidence="4" type="ORF">Mal48_22600</name>
</gene>
<feature type="compositionally biased region" description="Basic and acidic residues" evidence="1">
    <location>
        <begin position="1025"/>
        <end position="1055"/>
    </location>
</feature>
<dbReference type="OrthoDB" id="9802793at2"/>
<feature type="region of interest" description="Disordered" evidence="1">
    <location>
        <begin position="1024"/>
        <end position="1055"/>
    </location>
</feature>
<dbReference type="Gene3D" id="2.30.40.10">
    <property type="entry name" value="Urease, subunit C, domain 1"/>
    <property type="match status" value="2"/>
</dbReference>
<organism evidence="4 5">
    <name type="scientific">Thalassoglobus polymorphus</name>
    <dbReference type="NCBI Taxonomy" id="2527994"/>
    <lineage>
        <taxon>Bacteria</taxon>
        <taxon>Pseudomonadati</taxon>
        <taxon>Planctomycetota</taxon>
        <taxon>Planctomycetia</taxon>
        <taxon>Planctomycetales</taxon>
        <taxon>Planctomycetaceae</taxon>
        <taxon>Thalassoglobus</taxon>
    </lineage>
</organism>
<feature type="domain" description="Amidohydrolase-related" evidence="3">
    <location>
        <begin position="336"/>
        <end position="426"/>
    </location>
</feature>
<dbReference type="InterPro" id="IPR006680">
    <property type="entry name" value="Amidohydro-rel"/>
</dbReference>
<name>A0A517QMZ2_9PLAN</name>
<dbReference type="SUPFAM" id="SSF51338">
    <property type="entry name" value="Composite domain of metallo-dependent hydrolases"/>
    <property type="match status" value="2"/>
</dbReference>
<feature type="region of interest" description="Disordered" evidence="1">
    <location>
        <begin position="546"/>
        <end position="572"/>
    </location>
</feature>
<keyword evidence="5" id="KW-1185">Reference proteome</keyword>
<proteinExistence type="predicted"/>
<evidence type="ECO:0000313" key="5">
    <source>
        <dbReference type="Proteomes" id="UP000315724"/>
    </source>
</evidence>
<dbReference type="Gene3D" id="3.20.20.140">
    <property type="entry name" value="Metal-dependent hydrolases"/>
    <property type="match status" value="2"/>
</dbReference>
<keyword evidence="2" id="KW-0732">Signal</keyword>
<evidence type="ECO:0000256" key="2">
    <source>
        <dbReference type="SAM" id="SignalP"/>
    </source>
</evidence>
<dbReference type="AlphaFoldDB" id="A0A517QMZ2"/>
<feature type="signal peptide" evidence="2">
    <location>
        <begin position="1"/>
        <end position="22"/>
    </location>
</feature>
<dbReference type="EMBL" id="CP036267">
    <property type="protein sequence ID" value="QDT33008.1"/>
    <property type="molecule type" value="Genomic_DNA"/>
</dbReference>
<dbReference type="PANTHER" id="PTHR43135:SF3">
    <property type="entry name" value="ALPHA-D-RIBOSE 1-METHYLPHOSPHONATE 5-TRIPHOSPHATE DIPHOSPHATASE"/>
    <property type="match status" value="1"/>
</dbReference>
<dbReference type="RefSeq" id="WP_145198695.1">
    <property type="nucleotide sequence ID" value="NZ_CP036267.1"/>
</dbReference>
<dbReference type="Pfam" id="PF01979">
    <property type="entry name" value="Amidohydro_1"/>
    <property type="match status" value="2"/>
</dbReference>
<protein>
    <submittedName>
        <fullName evidence="4">Imidazolonepropionase</fullName>
    </submittedName>
</protein>
<accession>A0A517QMZ2</accession>
<dbReference type="InterPro" id="IPR032466">
    <property type="entry name" value="Metal_Hydrolase"/>
</dbReference>
<dbReference type="Proteomes" id="UP000315724">
    <property type="component" value="Chromosome"/>
</dbReference>
<dbReference type="PANTHER" id="PTHR43135">
    <property type="entry name" value="ALPHA-D-RIBOSE 1-METHYLPHOSPHONATE 5-TRIPHOSPHATE DIPHOSPHATASE"/>
    <property type="match status" value="1"/>
</dbReference>
<sequence precursor="true">MSFTLRSLSVGLICLLPALAWGQVGSTKHVEGLRTSPSHVYAITGLRIVQESGQVVEKGTLVVRDQKISLVGADVEIPADAEVIDGTGKIAYPGFIDSFGEIALDAASKRPATAYWNSRIRSDFHVSSAIKKSHLGASSLRQQGFVARLVAPEVGVLRGQSALYSLGEGEPHQLLLKDRVALNGELTIPRRSGDRSNYPNSPMGAVALARQSFYDALWYRDAHKAVEQDPSLPLPEMNSTLQAMQLFASGELPVMLETSNELFALRANDFAREFKLNLIIVGSGNEYRRLQDIKDTGRTFIVPVAFPKAPNVASPEAANSATLESLMHWDHAPGNLAQLHKSGLEILLTTHRLESQKDFLKNLRIAVKRGFPATAALNSLTIIPAKRFQVSDQLGTLEQGKLASFVLTDGDLFDDETKIVETWVQGHRVQHDEDDKIDLQGDWKLALTNGPKEDAVSLLMNIKGEESLKAKVRPDQTLPKFEDSVEVKKLSQEDGRLIGQFLGDSFDSRGMVTFSIVLEKESQEWLGTLSWPNGKHSSVLMTLNQPAEAPPEEKSEVETEILENEDLTEKEKEEKLEKKNALAARSSQASFPVNYPLGAFGRKEQPQTAKLVAFQGATIWTSGPAGNIKNGTVLVKDGVIVEVGMNLKIPENAVVIDATGKHISPGLIDCHSHIASDGGINESAQAVTAEVRIADFLDCDDIDIYWQLAGGLTTANILHGSANPIGGQNQVIKMRWGSNYEGLRFPEAPAGVKFALGENVKQSNWGDKYTSRYPQTRMGVQQIMRDELQEAKEYAIRKKEYADTHQGLPPRTDLELEAIAEILSGERWVHCHSYRQDEILTLIRTLDEFEITIGSFQHILEGYKVADAMAKHGATGSSFSDWWAYKVEVQDAIPYNGAMMHEQGIVVSFNSDDGELGRRMNQEAAKAVKYGNVPPQEALKFVTLNPAIQLRIDKYVGSLEAGKHADLVIWSGPPLSNFSRCEQTWIDGKKYFDVEEELAERDEIAKMRNTLIQKILDTRAPMMKLGEKNHDPSSEWPRHDEFCESHGHDHHDHSH</sequence>
<feature type="domain" description="Amidohydrolase-related" evidence="3">
    <location>
        <begin position="898"/>
        <end position="980"/>
    </location>
</feature>
<evidence type="ECO:0000313" key="4">
    <source>
        <dbReference type="EMBL" id="QDT33008.1"/>
    </source>
</evidence>
<evidence type="ECO:0000256" key="1">
    <source>
        <dbReference type="SAM" id="MobiDB-lite"/>
    </source>
</evidence>
<dbReference type="SUPFAM" id="SSF51556">
    <property type="entry name" value="Metallo-dependent hydrolases"/>
    <property type="match status" value="1"/>
</dbReference>
<dbReference type="CDD" id="cd01309">
    <property type="entry name" value="Met_dep_hydrolase_C"/>
    <property type="match status" value="1"/>
</dbReference>
<dbReference type="GO" id="GO:0016810">
    <property type="term" value="F:hydrolase activity, acting on carbon-nitrogen (but not peptide) bonds"/>
    <property type="evidence" value="ECO:0007669"/>
    <property type="project" value="InterPro"/>
</dbReference>
<reference evidence="4 5" key="1">
    <citation type="submission" date="2019-02" db="EMBL/GenBank/DDBJ databases">
        <title>Deep-cultivation of Planctomycetes and their phenomic and genomic characterization uncovers novel biology.</title>
        <authorList>
            <person name="Wiegand S."/>
            <person name="Jogler M."/>
            <person name="Boedeker C."/>
            <person name="Pinto D."/>
            <person name="Vollmers J."/>
            <person name="Rivas-Marin E."/>
            <person name="Kohn T."/>
            <person name="Peeters S.H."/>
            <person name="Heuer A."/>
            <person name="Rast P."/>
            <person name="Oberbeckmann S."/>
            <person name="Bunk B."/>
            <person name="Jeske O."/>
            <person name="Meyerdierks A."/>
            <person name="Storesund J.E."/>
            <person name="Kallscheuer N."/>
            <person name="Luecker S."/>
            <person name="Lage O.M."/>
            <person name="Pohl T."/>
            <person name="Merkel B.J."/>
            <person name="Hornburger P."/>
            <person name="Mueller R.-W."/>
            <person name="Bruemmer F."/>
            <person name="Labrenz M."/>
            <person name="Spormann A.M."/>
            <person name="Op den Camp H."/>
            <person name="Overmann J."/>
            <person name="Amann R."/>
            <person name="Jetten M.S.M."/>
            <person name="Mascher T."/>
            <person name="Medema M.H."/>
            <person name="Devos D.P."/>
            <person name="Kaster A.-K."/>
            <person name="Ovreas L."/>
            <person name="Rohde M."/>
            <person name="Galperin M.Y."/>
            <person name="Jogler C."/>
        </authorList>
    </citation>
    <scope>NUCLEOTIDE SEQUENCE [LARGE SCALE GENOMIC DNA]</scope>
    <source>
        <strain evidence="4 5">Mal48</strain>
    </source>
</reference>
<dbReference type="InterPro" id="IPR051781">
    <property type="entry name" value="Metallo-dep_Hydrolase"/>
</dbReference>
<dbReference type="KEGG" id="tpol:Mal48_22600"/>